<dbReference type="eggNOG" id="COG1464">
    <property type="taxonomic scope" value="Bacteria"/>
</dbReference>
<evidence type="ECO:0000256" key="5">
    <source>
        <dbReference type="ARBA" id="ARBA00023139"/>
    </source>
</evidence>
<dbReference type="HOGENOM" id="CLU_067080_0_0_0"/>
<dbReference type="PANTHER" id="PTHR30429">
    <property type="entry name" value="D-METHIONINE-BINDING LIPOPROTEIN METQ"/>
    <property type="match status" value="1"/>
</dbReference>
<feature type="lipid moiety-binding region" description="S-diacylglycerol cysteine" evidence="7">
    <location>
        <position position="43"/>
    </location>
</feature>
<keyword evidence="4" id="KW-0472">Membrane</keyword>
<evidence type="ECO:0000256" key="8">
    <source>
        <dbReference type="SAM" id="MobiDB-lite"/>
    </source>
</evidence>
<evidence type="ECO:0000256" key="7">
    <source>
        <dbReference type="PIRSR" id="PIRSR002854-1"/>
    </source>
</evidence>
<dbReference type="PANTHER" id="PTHR30429:SF0">
    <property type="entry name" value="METHIONINE-BINDING LIPOPROTEIN METQ"/>
    <property type="match status" value="1"/>
</dbReference>
<evidence type="ECO:0000313" key="10">
    <source>
        <dbReference type="Proteomes" id="UP000002027"/>
    </source>
</evidence>
<comment type="subcellular location">
    <subcellularLocation>
        <location evidence="1">Membrane</location>
        <topology evidence="1">Lipid-anchor</topology>
    </subcellularLocation>
</comment>
<protein>
    <submittedName>
        <fullName evidence="9">Lipoprotein, YaeC family</fullName>
    </submittedName>
</protein>
<dbReference type="Gene3D" id="3.40.190.10">
    <property type="entry name" value="Periplasmic binding protein-like II"/>
    <property type="match status" value="2"/>
</dbReference>
<dbReference type="SUPFAM" id="SSF53850">
    <property type="entry name" value="Periplasmic binding protein-like II"/>
    <property type="match status" value="1"/>
</dbReference>
<evidence type="ECO:0000256" key="1">
    <source>
        <dbReference type="ARBA" id="ARBA00004635"/>
    </source>
</evidence>
<reference evidence="9 10" key="2">
    <citation type="journal article" date="2010" name="Stand. Genomic Sci.">
        <title>Complete genome sequence of Desulfohalobium retbaense type strain (HR(100)).</title>
        <authorList>
            <person name="Spring S."/>
            <person name="Nolan M."/>
            <person name="Lapidus A."/>
            <person name="Glavina Del Rio T."/>
            <person name="Copeland A."/>
            <person name="Tice H."/>
            <person name="Cheng J.F."/>
            <person name="Lucas S."/>
            <person name="Land M."/>
            <person name="Chen F."/>
            <person name="Bruce D."/>
            <person name="Goodwin L."/>
            <person name="Pitluck S."/>
            <person name="Ivanova N."/>
            <person name="Mavromatis K."/>
            <person name="Mikhailova N."/>
            <person name="Pati A."/>
            <person name="Chen A."/>
            <person name="Palaniappan K."/>
            <person name="Hauser L."/>
            <person name="Chang Y.J."/>
            <person name="Jeffries C.D."/>
            <person name="Munk C."/>
            <person name="Kiss H."/>
            <person name="Chain P."/>
            <person name="Han C."/>
            <person name="Brettin T."/>
            <person name="Detter J.C."/>
            <person name="Schuler E."/>
            <person name="Goker M."/>
            <person name="Rohde M."/>
            <person name="Bristow J."/>
            <person name="Eisen J.A."/>
            <person name="Markowitz V."/>
            <person name="Hugenholtz P."/>
            <person name="Kyrpides N.C."/>
            <person name="Klenk H.P."/>
        </authorList>
    </citation>
    <scope>NUCLEOTIDE SEQUENCE [LARGE SCALE GENOMIC DNA]</scope>
    <source>
        <strain evidence="10">ATCC 49802 / DSM 20745 / S 6022</strain>
    </source>
</reference>
<comment type="similarity">
    <text evidence="2">Belongs to the NlpA lipoprotein family.</text>
</comment>
<organism evidence="9 10">
    <name type="scientific">Sphaerobacter thermophilus (strain ATCC 49802 / DSM 20745 / KCCM 41009 / NCIMB 13125 / S 6022)</name>
    <dbReference type="NCBI Taxonomy" id="479434"/>
    <lineage>
        <taxon>Bacteria</taxon>
        <taxon>Pseudomonadati</taxon>
        <taxon>Thermomicrobiota</taxon>
        <taxon>Thermomicrobia</taxon>
        <taxon>Sphaerobacterales</taxon>
        <taxon>Sphaerobacterineae</taxon>
        <taxon>Sphaerobacteraceae</taxon>
        <taxon>Sphaerobacter</taxon>
    </lineage>
</organism>
<dbReference type="EMBL" id="CP001823">
    <property type="protein sequence ID" value="ACZ38902.1"/>
    <property type="molecule type" value="Genomic_DNA"/>
</dbReference>
<sequence>MLVRDSAHGGSQELERDVSSPMSRTRNAVLALILVVSLVLTACGGDDATSNQSDNAAVAAENTPLRLRVGVTPVPAGDILRFVQENLAPQAGLELEIIEFTDYVAPNLALRDGELDANFFQHVPYMEDFAKQHGIDLVAVVPVHINPIGAYSKKIKSIDELPDGAEIAIPNDATNGGRALLLLQSEGLITLKEGVGLTPTVRDIVDNPKNLTIRELEAAQIPRALDDVDLAVINGNYAMTAGFKPKDDAIIRESAIDNPYANVLAVLRGHENDPAVKVLAELLNRDEVRDFINEKYEGSVVAAF</sequence>
<keyword evidence="10" id="KW-1185">Reference proteome</keyword>
<dbReference type="AlphaFoldDB" id="D1C3T5"/>
<dbReference type="PIRSF" id="PIRSF002854">
    <property type="entry name" value="MetQ"/>
    <property type="match status" value="1"/>
</dbReference>
<dbReference type="GO" id="GO:0016020">
    <property type="term" value="C:membrane"/>
    <property type="evidence" value="ECO:0007669"/>
    <property type="project" value="UniProtKB-SubCell"/>
</dbReference>
<evidence type="ECO:0000256" key="6">
    <source>
        <dbReference type="ARBA" id="ARBA00023288"/>
    </source>
</evidence>
<accession>D1C3T5</accession>
<dbReference type="InterPro" id="IPR004872">
    <property type="entry name" value="Lipoprotein_NlpA"/>
</dbReference>
<gene>
    <name evidence="9" type="ordered locus">Sthe_1467</name>
</gene>
<dbReference type="KEGG" id="sti:Sthe_1467"/>
<evidence type="ECO:0000256" key="2">
    <source>
        <dbReference type="ARBA" id="ARBA00008973"/>
    </source>
</evidence>
<keyword evidence="3" id="KW-0732">Signal</keyword>
<dbReference type="STRING" id="479434.Sthe_1467"/>
<dbReference type="Pfam" id="PF03180">
    <property type="entry name" value="Lipoprotein_9"/>
    <property type="match status" value="1"/>
</dbReference>
<reference evidence="10" key="1">
    <citation type="submission" date="2009-11" db="EMBL/GenBank/DDBJ databases">
        <title>The complete chromosome 1 of Sphaerobacter thermophilus DSM 20745.</title>
        <authorList>
            <person name="Lucas S."/>
            <person name="Copeland A."/>
            <person name="Lapidus A."/>
            <person name="Glavina del Rio T."/>
            <person name="Dalin E."/>
            <person name="Tice H."/>
            <person name="Bruce D."/>
            <person name="Goodwin L."/>
            <person name="Pitluck S."/>
            <person name="Kyrpides N."/>
            <person name="Mavromatis K."/>
            <person name="Ivanova N."/>
            <person name="Mikhailova N."/>
            <person name="LaButti K.M."/>
            <person name="Clum A."/>
            <person name="Sun H.I."/>
            <person name="Brettin T."/>
            <person name="Detter J.C."/>
            <person name="Han C."/>
            <person name="Larimer F."/>
            <person name="Land M."/>
            <person name="Hauser L."/>
            <person name="Markowitz V."/>
            <person name="Cheng J.F."/>
            <person name="Hugenholtz P."/>
            <person name="Woyke T."/>
            <person name="Wu D."/>
            <person name="Steenblock K."/>
            <person name="Schneider S."/>
            <person name="Pukall R."/>
            <person name="Goeker M."/>
            <person name="Klenk H.P."/>
            <person name="Eisen J.A."/>
        </authorList>
    </citation>
    <scope>NUCLEOTIDE SEQUENCE [LARGE SCALE GENOMIC DNA]</scope>
    <source>
        <strain evidence="10">ATCC 49802 / DSM 20745 / S 6022</strain>
    </source>
</reference>
<evidence type="ECO:0000313" key="9">
    <source>
        <dbReference type="EMBL" id="ACZ38902.1"/>
    </source>
</evidence>
<feature type="region of interest" description="Disordered" evidence="8">
    <location>
        <begin position="1"/>
        <end position="20"/>
    </location>
</feature>
<dbReference type="InParanoid" id="D1C3T5"/>
<keyword evidence="5" id="KW-0564">Palmitate</keyword>
<proteinExistence type="inferred from homology"/>
<dbReference type="FunCoup" id="D1C3T5">
    <property type="interactions" value="50"/>
</dbReference>
<dbReference type="Proteomes" id="UP000002027">
    <property type="component" value="Chromosome 1"/>
</dbReference>
<keyword evidence="6 9" id="KW-0449">Lipoprotein</keyword>
<evidence type="ECO:0000256" key="4">
    <source>
        <dbReference type="ARBA" id="ARBA00023136"/>
    </source>
</evidence>
<name>D1C3T5_SPHTD</name>
<evidence type="ECO:0000256" key="3">
    <source>
        <dbReference type="ARBA" id="ARBA00022729"/>
    </source>
</evidence>
<dbReference type="CDD" id="cd13597">
    <property type="entry name" value="PBP2_lipoprotein_Tp32"/>
    <property type="match status" value="1"/>
</dbReference>